<evidence type="ECO:0000256" key="1">
    <source>
        <dbReference type="ARBA" id="ARBA00022737"/>
    </source>
</evidence>
<keyword evidence="1" id="KW-0677">Repeat</keyword>
<keyword evidence="2" id="KW-0106">Calcium</keyword>
<keyword evidence="5" id="KW-1185">Reference proteome</keyword>
<dbReference type="SMART" id="SM00054">
    <property type="entry name" value="EFh"/>
    <property type="match status" value="4"/>
</dbReference>
<name>A0A1Y1W1E9_9FUNG</name>
<dbReference type="GO" id="GO:0016460">
    <property type="term" value="C:myosin II complex"/>
    <property type="evidence" value="ECO:0007669"/>
    <property type="project" value="TreeGrafter"/>
</dbReference>
<protein>
    <submittedName>
        <fullName evidence="4">EF-hand</fullName>
    </submittedName>
</protein>
<comment type="caution">
    <text evidence="4">The sequence shown here is derived from an EMBL/GenBank/DDBJ whole genome shotgun (WGS) entry which is preliminary data.</text>
</comment>
<dbReference type="AlphaFoldDB" id="A0A1Y1W1E9"/>
<feature type="domain" description="EF-hand" evidence="3">
    <location>
        <begin position="14"/>
        <end position="49"/>
    </location>
</feature>
<evidence type="ECO:0000313" key="4">
    <source>
        <dbReference type="EMBL" id="ORX66944.1"/>
    </source>
</evidence>
<sequence>MSPPAILSSSFTQGQIDELREKFGQFDADKGGSVAVEELGAVYEALGCQFTKAEIQEHVGMVGQDDNGTLTFEQFLQFMAHKYAEDKGDDTKLREAFNKYDKNGDGAISAEELRSAMLSLGEDVTEEEANKMIEEADIDGDGHVSFEEFAIIMKSS</sequence>
<dbReference type="STRING" id="61395.A0A1Y1W1E9"/>
<dbReference type="CDD" id="cd00051">
    <property type="entry name" value="EFh"/>
    <property type="match status" value="1"/>
</dbReference>
<proteinExistence type="predicted"/>
<feature type="domain" description="EF-hand" evidence="3">
    <location>
        <begin position="88"/>
        <end position="123"/>
    </location>
</feature>
<dbReference type="Proteomes" id="UP000193922">
    <property type="component" value="Unassembled WGS sequence"/>
</dbReference>
<evidence type="ECO:0000259" key="3">
    <source>
        <dbReference type="PROSITE" id="PS50222"/>
    </source>
</evidence>
<dbReference type="InterPro" id="IPR018247">
    <property type="entry name" value="EF_Hand_1_Ca_BS"/>
</dbReference>
<dbReference type="PROSITE" id="PS50222">
    <property type="entry name" value="EF_HAND_2"/>
    <property type="match status" value="4"/>
</dbReference>
<dbReference type="Gene3D" id="1.10.238.10">
    <property type="entry name" value="EF-hand"/>
    <property type="match status" value="2"/>
</dbReference>
<dbReference type="InterPro" id="IPR002048">
    <property type="entry name" value="EF_hand_dom"/>
</dbReference>
<feature type="domain" description="EF-hand" evidence="3">
    <location>
        <begin position="124"/>
        <end position="156"/>
    </location>
</feature>
<dbReference type="EMBL" id="MCFD01000014">
    <property type="protein sequence ID" value="ORX66944.1"/>
    <property type="molecule type" value="Genomic_DNA"/>
</dbReference>
<dbReference type="OrthoDB" id="343296at2759"/>
<dbReference type="InterPro" id="IPR011992">
    <property type="entry name" value="EF-hand-dom_pair"/>
</dbReference>
<dbReference type="PANTHER" id="PTHR23048:SF0">
    <property type="entry name" value="CALMODULIN LIKE 3"/>
    <property type="match status" value="1"/>
</dbReference>
<feature type="domain" description="EF-hand" evidence="3">
    <location>
        <begin position="50"/>
        <end position="85"/>
    </location>
</feature>
<dbReference type="RefSeq" id="XP_040740903.1">
    <property type="nucleotide sequence ID" value="XM_040890622.1"/>
</dbReference>
<dbReference type="FunFam" id="1.10.238.10:FF:000001">
    <property type="entry name" value="Calmodulin 1"/>
    <property type="match status" value="1"/>
</dbReference>
<evidence type="ECO:0000313" key="5">
    <source>
        <dbReference type="Proteomes" id="UP000193922"/>
    </source>
</evidence>
<dbReference type="PANTHER" id="PTHR23048">
    <property type="entry name" value="MYOSIN LIGHT CHAIN 1, 3"/>
    <property type="match status" value="1"/>
</dbReference>
<accession>A0A1Y1W1E9</accession>
<evidence type="ECO:0000256" key="2">
    <source>
        <dbReference type="ARBA" id="ARBA00022837"/>
    </source>
</evidence>
<dbReference type="PROSITE" id="PS00018">
    <property type="entry name" value="EF_HAND_1"/>
    <property type="match status" value="3"/>
</dbReference>
<reference evidence="4 5" key="1">
    <citation type="submission" date="2016-07" db="EMBL/GenBank/DDBJ databases">
        <title>Pervasive Adenine N6-methylation of Active Genes in Fungi.</title>
        <authorList>
            <consortium name="DOE Joint Genome Institute"/>
            <person name="Mondo S.J."/>
            <person name="Dannebaum R.O."/>
            <person name="Kuo R.C."/>
            <person name="Labutti K."/>
            <person name="Haridas S."/>
            <person name="Kuo A."/>
            <person name="Salamov A."/>
            <person name="Ahrendt S.R."/>
            <person name="Lipzen A."/>
            <person name="Sullivan W."/>
            <person name="Andreopoulos W.B."/>
            <person name="Clum A."/>
            <person name="Lindquist E."/>
            <person name="Daum C."/>
            <person name="Ramamoorthy G.K."/>
            <person name="Gryganskyi A."/>
            <person name="Culley D."/>
            <person name="Magnuson J.K."/>
            <person name="James T.Y."/>
            <person name="O'Malley M.A."/>
            <person name="Stajich J.E."/>
            <person name="Spatafora J.W."/>
            <person name="Visel A."/>
            <person name="Grigoriev I.V."/>
        </authorList>
    </citation>
    <scope>NUCLEOTIDE SEQUENCE [LARGE SCALE GENOMIC DNA]</scope>
    <source>
        <strain evidence="4 5">ATCC 12442</strain>
    </source>
</reference>
<organism evidence="4 5">
    <name type="scientific">Linderina pennispora</name>
    <dbReference type="NCBI Taxonomy" id="61395"/>
    <lineage>
        <taxon>Eukaryota</taxon>
        <taxon>Fungi</taxon>
        <taxon>Fungi incertae sedis</taxon>
        <taxon>Zoopagomycota</taxon>
        <taxon>Kickxellomycotina</taxon>
        <taxon>Kickxellomycetes</taxon>
        <taxon>Kickxellales</taxon>
        <taxon>Kickxellaceae</taxon>
        <taxon>Linderina</taxon>
    </lineage>
</organism>
<dbReference type="GeneID" id="63807270"/>
<dbReference type="GO" id="GO:0005509">
    <property type="term" value="F:calcium ion binding"/>
    <property type="evidence" value="ECO:0007669"/>
    <property type="project" value="InterPro"/>
</dbReference>
<dbReference type="InterPro" id="IPR050230">
    <property type="entry name" value="CALM/Myosin/TropC-like"/>
</dbReference>
<dbReference type="SUPFAM" id="SSF47473">
    <property type="entry name" value="EF-hand"/>
    <property type="match status" value="1"/>
</dbReference>
<dbReference type="Pfam" id="PF13499">
    <property type="entry name" value="EF-hand_7"/>
    <property type="match status" value="2"/>
</dbReference>
<gene>
    <name evidence="4" type="ORF">DL89DRAFT_295283</name>
</gene>